<dbReference type="GO" id="GO:0006635">
    <property type="term" value="P:fatty acid beta-oxidation"/>
    <property type="evidence" value="ECO:0007669"/>
    <property type="project" value="TreeGrafter"/>
</dbReference>
<dbReference type="HOGENOM" id="CLU_009834_7_6_7"/>
<dbReference type="Gene3D" id="3.90.226.10">
    <property type="entry name" value="2-enoyl-CoA Hydratase, Chain A, domain 1"/>
    <property type="match status" value="1"/>
</dbReference>
<dbReference type="eggNOG" id="COG1024">
    <property type="taxonomic scope" value="Bacteria"/>
</dbReference>
<evidence type="ECO:0000313" key="4">
    <source>
        <dbReference type="Proteomes" id="UP000001933"/>
    </source>
</evidence>
<sequence length="266" mass="28057">MTGGQNLMAYETILLKIEGNIATITINRPPMNPLNSGVFRDVIAATREIEADDNVKVIILDSTGDKAFAAGADVKEMVNLTPVEIYDFSLNFRKACECFAANPLPTIAVIKGFALGGGCEMAMACDLRIAADNAKFGQPEINLGVTPGAGGTQRLTRLVGAARAKELILTGDMIDAATAERIGLVNKVVPLAELDAAVAALAEKLASKPKVSLKLCKSAINTAEDVDISSGIAFEVLTFSLANASADKLEGMKALLEKRKANFQDK</sequence>
<dbReference type="GO" id="GO:0016836">
    <property type="term" value="F:hydro-lyase activity"/>
    <property type="evidence" value="ECO:0007669"/>
    <property type="project" value="UniProtKB-ARBA"/>
</dbReference>
<dbReference type="Pfam" id="PF00378">
    <property type="entry name" value="ECH_1"/>
    <property type="match status" value="1"/>
</dbReference>
<dbReference type="CDD" id="cd06558">
    <property type="entry name" value="crotonase-like"/>
    <property type="match status" value="1"/>
</dbReference>
<dbReference type="AlphaFoldDB" id="Q2LUN3"/>
<keyword evidence="4" id="KW-1185">Reference proteome</keyword>
<protein>
    <submittedName>
        <fullName evidence="3">Enoyl-CoA hydratase</fullName>
    </submittedName>
</protein>
<dbReference type="InterPro" id="IPR014748">
    <property type="entry name" value="Enoyl-CoA_hydra_C"/>
</dbReference>
<dbReference type="SUPFAM" id="SSF52096">
    <property type="entry name" value="ClpP/crotonase"/>
    <property type="match status" value="1"/>
</dbReference>
<dbReference type="FunFam" id="3.90.226.10:FF:000009">
    <property type="entry name" value="Carnitinyl-CoA dehydratase"/>
    <property type="match status" value="1"/>
</dbReference>
<dbReference type="InParanoid" id="Q2LUN3"/>
<dbReference type="PANTHER" id="PTHR11941">
    <property type="entry name" value="ENOYL-COA HYDRATASE-RELATED"/>
    <property type="match status" value="1"/>
</dbReference>
<organism evidence="3 4">
    <name type="scientific">Syntrophus aciditrophicus (strain SB)</name>
    <dbReference type="NCBI Taxonomy" id="56780"/>
    <lineage>
        <taxon>Bacteria</taxon>
        <taxon>Pseudomonadati</taxon>
        <taxon>Thermodesulfobacteriota</taxon>
        <taxon>Syntrophia</taxon>
        <taxon>Syntrophales</taxon>
        <taxon>Syntrophaceae</taxon>
        <taxon>Syntrophus</taxon>
    </lineage>
</organism>
<dbReference type="Proteomes" id="UP000001933">
    <property type="component" value="Chromosome"/>
</dbReference>
<comment type="similarity">
    <text evidence="1">Belongs to the enoyl-CoA hydratase/isomerase family.</text>
</comment>
<dbReference type="FunFam" id="1.10.12.10:FF:000001">
    <property type="entry name" value="Probable enoyl-CoA hydratase, mitochondrial"/>
    <property type="match status" value="1"/>
</dbReference>
<dbReference type="InterPro" id="IPR029045">
    <property type="entry name" value="ClpP/crotonase-like_dom_sf"/>
</dbReference>
<dbReference type="STRING" id="56780.SYN_01309"/>
<gene>
    <name evidence="3" type="ORF">SYN_01309</name>
</gene>
<dbReference type="InterPro" id="IPR001753">
    <property type="entry name" value="Enoyl-CoA_hydra/iso"/>
</dbReference>
<evidence type="ECO:0000256" key="1">
    <source>
        <dbReference type="ARBA" id="ARBA00005254"/>
    </source>
</evidence>
<dbReference type="PANTHER" id="PTHR11941:SF54">
    <property type="entry name" value="ENOYL-COA HYDRATASE, MITOCHONDRIAL"/>
    <property type="match status" value="1"/>
</dbReference>
<evidence type="ECO:0000313" key="3">
    <source>
        <dbReference type="EMBL" id="ABC77794.1"/>
    </source>
</evidence>
<dbReference type="EMBL" id="CP000252">
    <property type="protein sequence ID" value="ABC77794.1"/>
    <property type="molecule type" value="Genomic_DNA"/>
</dbReference>
<dbReference type="Gene3D" id="1.10.12.10">
    <property type="entry name" value="Lyase 2-enoyl-coa Hydratase, Chain A, domain 2"/>
    <property type="match status" value="1"/>
</dbReference>
<reference evidence="3 4" key="1">
    <citation type="journal article" date="2007" name="Proc. Natl. Acad. Sci. U.S.A.">
        <title>The genome of Syntrophus aciditrophicus: life at the thermodynamic limit of microbial growth.</title>
        <authorList>
            <person name="McInerney M.J."/>
            <person name="Rohlin L."/>
            <person name="Mouttaki H."/>
            <person name="Kim U."/>
            <person name="Krupp R.S."/>
            <person name="Rios-Hernandez L."/>
            <person name="Sieber J."/>
            <person name="Struchtemeyer C.G."/>
            <person name="Bhattacharyya A."/>
            <person name="Campbell J.W."/>
            <person name="Gunsalus R.P."/>
        </authorList>
    </citation>
    <scope>NUCLEOTIDE SEQUENCE [LARGE SCALE GENOMIC DNA]</scope>
    <source>
        <strain evidence="3 4">SB</strain>
    </source>
</reference>
<accession>Q2LUN3</accession>
<keyword evidence="2" id="KW-0456">Lyase</keyword>
<evidence type="ECO:0000256" key="2">
    <source>
        <dbReference type="ARBA" id="ARBA00023239"/>
    </source>
</evidence>
<proteinExistence type="inferred from homology"/>
<dbReference type="KEGG" id="sat:SYN_01309"/>
<name>Q2LUN3_SYNAS</name>